<dbReference type="InterPro" id="IPR029055">
    <property type="entry name" value="Ntn_hydrolases_N"/>
</dbReference>
<dbReference type="GO" id="GO:0051539">
    <property type="term" value="F:4 iron, 4 sulfur cluster binding"/>
    <property type="evidence" value="ECO:0007669"/>
    <property type="project" value="UniProtKB-KW"/>
</dbReference>
<dbReference type="CDD" id="cd00715">
    <property type="entry name" value="GPATase_N"/>
    <property type="match status" value="1"/>
</dbReference>
<evidence type="ECO:0000256" key="3">
    <source>
        <dbReference type="ARBA" id="ARBA00022676"/>
    </source>
</evidence>
<dbReference type="InterPro" id="IPR005854">
    <property type="entry name" value="PurF"/>
</dbReference>
<evidence type="ECO:0000313" key="13">
    <source>
        <dbReference type="EMBL" id="NMO21871.1"/>
    </source>
</evidence>
<dbReference type="InterPro" id="IPR029057">
    <property type="entry name" value="PRTase-like"/>
</dbReference>
<keyword evidence="14" id="KW-1185">Reference proteome</keyword>
<evidence type="ECO:0000259" key="12">
    <source>
        <dbReference type="PROSITE" id="PS51278"/>
    </source>
</evidence>
<comment type="function">
    <text evidence="7">Catalyzes the formation of phosphoribosylamine from phosphoribosylpyrophosphate (PRPP) and glutamine.</text>
</comment>
<sequence length="462" mass="49767">MCGIFGIVGHAEASNLTYLGLHALQHRGQESAGIVSTDGNLLRAHRQMGLVADIFDAPTLANLPGQAAIGHVRYSTAGGSALKNAQPLFVQYAGGQCAIAHNGNLVNAAELKEQLEADGAIFQSDADTEVILHLLARSKQPTFEQKLVEALRRVKGAYSLLVLTENKLVAVRDPHGIRPLVLGRMKEGAYVLASETTALDLIEADLVRELEPGELLVIENGVMRTSKPLVEPPRLARCIFEHVYFARPDSSVFGNSVYEVRKQMGRQLAIEHPAEADLVIAVPDSGVAAAIGFSQQSGIPYDVGLIRSHYVGRTFIEPQQSIRHFGVKLKLSAVRQVLKGKRVVVVDDSIVRGTTSRKIVKMIKAAGAVEVHLRISSPPTKWPCYYGIDTPSRQELIAATHTAEEIAKYVTADSLGYITLDGLGRAVGDPERGSFCTACFSGEYLIGDFGGAKDAEVTKLTA</sequence>
<dbReference type="Gene3D" id="3.60.20.10">
    <property type="entry name" value="Glutamine Phosphoribosylpyrophosphate, subunit 1, domain 1"/>
    <property type="match status" value="1"/>
</dbReference>
<feature type="binding site" evidence="7 11">
    <location>
        <position position="439"/>
    </location>
    <ligand>
        <name>[4Fe-4S] cluster</name>
        <dbReference type="ChEBI" id="CHEBI:49883"/>
    </ligand>
</feature>
<evidence type="ECO:0000256" key="2">
    <source>
        <dbReference type="ARBA" id="ARBA00010138"/>
    </source>
</evidence>
<dbReference type="Gene3D" id="3.40.50.2020">
    <property type="match status" value="1"/>
</dbReference>
<dbReference type="PANTHER" id="PTHR11907">
    <property type="entry name" value="AMIDOPHOSPHORIBOSYLTRANSFERASE"/>
    <property type="match status" value="1"/>
</dbReference>
<dbReference type="EC" id="2.4.2.14" evidence="7"/>
<gene>
    <name evidence="7" type="primary">purF</name>
    <name evidence="13" type="ORF">HG543_44525</name>
</gene>
<keyword evidence="7 10" id="KW-0479">Metal-binding</keyword>
<name>A0A848LW59_9BACT</name>
<comment type="pathway">
    <text evidence="1 7 8">Purine metabolism; IMP biosynthesis via de novo pathway; N(1)-(5-phospho-D-ribosyl)glycinamide from 5-phospho-alpha-D-ribose 1-diphosphate: step 1/2.</text>
</comment>
<dbReference type="Proteomes" id="UP000518300">
    <property type="component" value="Unassembled WGS sequence"/>
</dbReference>
<comment type="similarity">
    <text evidence="2 7 8">In the C-terminal section; belongs to the purine/pyrimidine phosphoribosyltransferase family.</text>
</comment>
<proteinExistence type="inferred from homology"/>
<feature type="binding site" evidence="7 11">
    <location>
        <position position="436"/>
    </location>
    <ligand>
        <name>[4Fe-4S] cluster</name>
        <dbReference type="ChEBI" id="CHEBI:49883"/>
    </ligand>
</feature>
<evidence type="ECO:0000256" key="10">
    <source>
        <dbReference type="PIRSR" id="PIRSR000485-2"/>
    </source>
</evidence>
<feature type="binding site" evidence="7 10">
    <location>
        <position position="285"/>
    </location>
    <ligand>
        <name>Mg(2+)</name>
        <dbReference type="ChEBI" id="CHEBI:18420"/>
    </ligand>
</feature>
<keyword evidence="7 11" id="KW-0411">Iron-sulfur</keyword>
<feature type="binding site" evidence="7 10">
    <location>
        <position position="347"/>
    </location>
    <ligand>
        <name>Mg(2+)</name>
        <dbReference type="ChEBI" id="CHEBI:18420"/>
    </ligand>
</feature>
<dbReference type="SUPFAM" id="SSF53271">
    <property type="entry name" value="PRTase-like"/>
    <property type="match status" value="1"/>
</dbReference>
<dbReference type="RefSeq" id="WP_169351041.1">
    <property type="nucleotide sequence ID" value="NZ_JABBJJ010000360.1"/>
</dbReference>
<reference evidence="13 14" key="1">
    <citation type="submission" date="2020-04" db="EMBL/GenBank/DDBJ databases">
        <title>Draft genome of Pyxidicoccus fallax type strain.</title>
        <authorList>
            <person name="Whitworth D.E."/>
        </authorList>
    </citation>
    <scope>NUCLEOTIDE SEQUENCE [LARGE SCALE GENOMIC DNA]</scope>
    <source>
        <strain evidence="13 14">DSM 14698</strain>
    </source>
</reference>
<feature type="active site" description="Nucleophile" evidence="7 9">
    <location>
        <position position="2"/>
    </location>
</feature>
<comment type="caution">
    <text evidence="13">The sequence shown here is derived from an EMBL/GenBank/DDBJ whole genome shotgun (WGS) entry which is preliminary data.</text>
</comment>
<dbReference type="SUPFAM" id="SSF56235">
    <property type="entry name" value="N-terminal nucleophile aminohydrolases (Ntn hydrolases)"/>
    <property type="match status" value="1"/>
</dbReference>
<evidence type="ECO:0000256" key="8">
    <source>
        <dbReference type="PIRNR" id="PIRNR000485"/>
    </source>
</evidence>
<evidence type="ECO:0000256" key="7">
    <source>
        <dbReference type="HAMAP-Rule" id="MF_01931"/>
    </source>
</evidence>
<evidence type="ECO:0000256" key="6">
    <source>
        <dbReference type="ARBA" id="ARBA00022962"/>
    </source>
</evidence>
<evidence type="ECO:0000313" key="14">
    <source>
        <dbReference type="Proteomes" id="UP000518300"/>
    </source>
</evidence>
<evidence type="ECO:0000256" key="5">
    <source>
        <dbReference type="ARBA" id="ARBA00022755"/>
    </source>
</evidence>
<evidence type="ECO:0000256" key="1">
    <source>
        <dbReference type="ARBA" id="ARBA00005209"/>
    </source>
</evidence>
<dbReference type="GO" id="GO:0004044">
    <property type="term" value="F:amidophosphoribosyltransferase activity"/>
    <property type="evidence" value="ECO:0007669"/>
    <property type="project" value="UniProtKB-UniRule"/>
</dbReference>
<keyword evidence="7 10" id="KW-0460">Magnesium</keyword>
<dbReference type="HAMAP" id="MF_01931">
    <property type="entry name" value="PurF"/>
    <property type="match status" value="1"/>
</dbReference>
<evidence type="ECO:0000256" key="4">
    <source>
        <dbReference type="ARBA" id="ARBA00022679"/>
    </source>
</evidence>
<dbReference type="PROSITE" id="PS51278">
    <property type="entry name" value="GATASE_TYPE_2"/>
    <property type="match status" value="1"/>
</dbReference>
<accession>A0A848LW59</accession>
<dbReference type="InterPro" id="IPR000836">
    <property type="entry name" value="PRTase_dom"/>
</dbReference>
<dbReference type="UniPathway" id="UPA00074">
    <property type="reaction ID" value="UER00124"/>
</dbReference>
<dbReference type="CDD" id="cd06223">
    <property type="entry name" value="PRTases_typeI"/>
    <property type="match status" value="1"/>
</dbReference>
<comment type="cofactor">
    <cofactor evidence="7 10">
        <name>Mg(2+)</name>
        <dbReference type="ChEBI" id="CHEBI:18420"/>
    </cofactor>
    <text evidence="7 10">Binds 1 Mg(2+) ion per subunit.</text>
</comment>
<dbReference type="InterPro" id="IPR035584">
    <property type="entry name" value="PurF_N"/>
</dbReference>
<dbReference type="AlphaFoldDB" id="A0A848LW59"/>
<protein>
    <recommendedName>
        <fullName evidence="7">Amidophosphoribosyltransferase</fullName>
        <shortName evidence="7">ATase</shortName>
        <ecNumber evidence="7">2.4.2.14</ecNumber>
    </recommendedName>
    <alternativeName>
        <fullName evidence="7">Glutamine phosphoribosylpyrophosphate amidotransferase</fullName>
        <shortName evidence="7">GPATase</shortName>
    </alternativeName>
</protein>
<feature type="binding site" evidence="7 11">
    <location>
        <position position="384"/>
    </location>
    <ligand>
        <name>[4Fe-4S] cluster</name>
        <dbReference type="ChEBI" id="CHEBI:49883"/>
    </ligand>
</feature>
<comment type="cofactor">
    <cofactor evidence="7 11">
        <name>[4Fe-4S] cluster</name>
        <dbReference type="ChEBI" id="CHEBI:49883"/>
    </cofactor>
    <text evidence="7 11">Binds 1 [4Fe-4S] cluster per subunit.</text>
</comment>
<keyword evidence="6 7" id="KW-0315">Glutamine amidotransferase</keyword>
<evidence type="ECO:0000256" key="9">
    <source>
        <dbReference type="PIRSR" id="PIRSR000485-1"/>
    </source>
</evidence>
<dbReference type="GO" id="GO:0006189">
    <property type="term" value="P:'de novo' IMP biosynthetic process"/>
    <property type="evidence" value="ECO:0007669"/>
    <property type="project" value="UniProtKB-UniRule"/>
</dbReference>
<comment type="catalytic activity">
    <reaction evidence="7 8">
        <text>5-phospho-beta-D-ribosylamine + L-glutamate + diphosphate = 5-phospho-alpha-D-ribose 1-diphosphate + L-glutamine + H2O</text>
        <dbReference type="Rhea" id="RHEA:14905"/>
        <dbReference type="ChEBI" id="CHEBI:15377"/>
        <dbReference type="ChEBI" id="CHEBI:29985"/>
        <dbReference type="ChEBI" id="CHEBI:33019"/>
        <dbReference type="ChEBI" id="CHEBI:58017"/>
        <dbReference type="ChEBI" id="CHEBI:58359"/>
        <dbReference type="ChEBI" id="CHEBI:58681"/>
        <dbReference type="EC" id="2.4.2.14"/>
    </reaction>
</comment>
<feature type="binding site" evidence="7 11">
    <location>
        <position position="238"/>
    </location>
    <ligand>
        <name>[4Fe-4S] cluster</name>
        <dbReference type="ChEBI" id="CHEBI:49883"/>
    </ligand>
</feature>
<keyword evidence="3 7" id="KW-0328">Glycosyltransferase</keyword>
<dbReference type="EMBL" id="JABBJJ010000360">
    <property type="protein sequence ID" value="NMO21871.1"/>
    <property type="molecule type" value="Genomic_DNA"/>
</dbReference>
<dbReference type="GO" id="GO:0009113">
    <property type="term" value="P:purine nucleobase biosynthetic process"/>
    <property type="evidence" value="ECO:0007669"/>
    <property type="project" value="UniProtKB-UniRule"/>
</dbReference>
<dbReference type="InterPro" id="IPR017932">
    <property type="entry name" value="GATase_2_dom"/>
</dbReference>
<dbReference type="NCBIfam" id="TIGR01134">
    <property type="entry name" value="purF"/>
    <property type="match status" value="1"/>
</dbReference>
<keyword evidence="7 11" id="KW-0408">Iron</keyword>
<keyword evidence="5 7" id="KW-0658">Purine biosynthesis</keyword>
<organism evidence="13 14">
    <name type="scientific">Pyxidicoccus fallax</name>
    <dbReference type="NCBI Taxonomy" id="394095"/>
    <lineage>
        <taxon>Bacteria</taxon>
        <taxon>Pseudomonadati</taxon>
        <taxon>Myxococcota</taxon>
        <taxon>Myxococcia</taxon>
        <taxon>Myxococcales</taxon>
        <taxon>Cystobacterineae</taxon>
        <taxon>Myxococcaceae</taxon>
        <taxon>Pyxidicoccus</taxon>
    </lineage>
</organism>
<dbReference type="GO" id="GO:0000287">
    <property type="term" value="F:magnesium ion binding"/>
    <property type="evidence" value="ECO:0007669"/>
    <property type="project" value="UniProtKB-UniRule"/>
</dbReference>
<dbReference type="Pfam" id="PF13537">
    <property type="entry name" value="GATase_7"/>
    <property type="match status" value="1"/>
</dbReference>
<dbReference type="PIRSF" id="PIRSF000485">
    <property type="entry name" value="Amd_phspho_trans"/>
    <property type="match status" value="1"/>
</dbReference>
<feature type="binding site" evidence="7 10">
    <location>
        <position position="348"/>
    </location>
    <ligand>
        <name>Mg(2+)</name>
        <dbReference type="ChEBI" id="CHEBI:18420"/>
    </ligand>
</feature>
<evidence type="ECO:0000256" key="11">
    <source>
        <dbReference type="PIRSR" id="PIRSR000485-3"/>
    </source>
</evidence>
<keyword evidence="7" id="KW-0004">4Fe-4S</keyword>
<keyword evidence="4 7" id="KW-0808">Transferase</keyword>
<feature type="domain" description="Glutamine amidotransferase type-2" evidence="12">
    <location>
        <begin position="2"/>
        <end position="221"/>
    </location>
</feature>